<gene>
    <name evidence="4" type="ORF">RHRU231_210057</name>
</gene>
<dbReference type="EMBL" id="CCSD01000030">
    <property type="protein sequence ID" value="CDZ87131.1"/>
    <property type="molecule type" value="Genomic_DNA"/>
</dbReference>
<evidence type="ECO:0008006" key="6">
    <source>
        <dbReference type="Google" id="ProtNLM"/>
    </source>
</evidence>
<dbReference type="AlphaFoldDB" id="A0A098BHE3"/>
<evidence type="ECO:0000313" key="5">
    <source>
        <dbReference type="Proteomes" id="UP000042997"/>
    </source>
</evidence>
<dbReference type="GO" id="GO:0016020">
    <property type="term" value="C:membrane"/>
    <property type="evidence" value="ECO:0007669"/>
    <property type="project" value="UniProtKB-SubCell"/>
</dbReference>
<organism evidence="4 5">
    <name type="scientific">Rhodococcus ruber</name>
    <dbReference type="NCBI Taxonomy" id="1830"/>
    <lineage>
        <taxon>Bacteria</taxon>
        <taxon>Bacillati</taxon>
        <taxon>Actinomycetota</taxon>
        <taxon>Actinomycetes</taxon>
        <taxon>Mycobacteriales</taxon>
        <taxon>Nocardiaceae</taxon>
        <taxon>Rhodococcus</taxon>
    </lineage>
</organism>
<dbReference type="PANTHER" id="PTHR37042:SF4">
    <property type="entry name" value="OUTER MEMBRANE PROTEIN RV1973"/>
    <property type="match status" value="1"/>
</dbReference>
<sequence>MITYLARITSLLGTWSSRKRALVVAGLGVLAVAVTIASATLTIRAHEGRSQEDTRHQARAHAAQMVPDILSYDFNTIDDHFTNALEYLGGDFRTQFESVSKDVIIPSAKERQVVTSATVVESSVVSADADAATVLMFLNQSTTSTDSPAPKLDGSRVQVSLQRDGDSWQITEMTPV</sequence>
<dbReference type="OrthoDB" id="5196392at2"/>
<dbReference type="PANTHER" id="PTHR37042">
    <property type="entry name" value="OUTER MEMBRANE PROTEIN RV1973"/>
    <property type="match status" value="1"/>
</dbReference>
<evidence type="ECO:0000256" key="1">
    <source>
        <dbReference type="ARBA" id="ARBA00004370"/>
    </source>
</evidence>
<evidence type="ECO:0000313" key="4">
    <source>
        <dbReference type="EMBL" id="CDZ87131.1"/>
    </source>
</evidence>
<keyword evidence="3" id="KW-1133">Transmembrane helix</keyword>
<evidence type="ECO:0000256" key="3">
    <source>
        <dbReference type="SAM" id="Phobius"/>
    </source>
</evidence>
<dbReference type="RefSeq" id="WP_040270034.1">
    <property type="nucleotide sequence ID" value="NZ_JAJNCM010000049.1"/>
</dbReference>
<keyword evidence="3" id="KW-0812">Transmembrane</keyword>
<dbReference type="Proteomes" id="UP000042997">
    <property type="component" value="Unassembled WGS sequence"/>
</dbReference>
<feature type="transmembrane region" description="Helical" evidence="3">
    <location>
        <begin position="21"/>
        <end position="41"/>
    </location>
</feature>
<name>A0A098BHE3_9NOCA</name>
<keyword evidence="2 3" id="KW-0472">Membrane</keyword>
<evidence type="ECO:0000256" key="2">
    <source>
        <dbReference type="ARBA" id="ARBA00023136"/>
    </source>
</evidence>
<reference evidence="4 5" key="1">
    <citation type="journal article" date="2014" name="Genome Announc.">
        <title>Draft Genome Sequence of Propane- and Butane-Oxidizing Actinobacterium Rhodococcus ruber IEGM 231.</title>
        <authorList>
            <person name="Ivshina I.B."/>
            <person name="Kuyukina M.S."/>
            <person name="Krivoruchko A.V."/>
            <person name="Barbe V."/>
            <person name="Fischer C."/>
        </authorList>
    </citation>
    <scope>NUCLEOTIDE SEQUENCE [LARGE SCALE GENOMIC DNA]</scope>
</reference>
<comment type="subcellular location">
    <subcellularLocation>
        <location evidence="1">Membrane</location>
    </subcellularLocation>
</comment>
<protein>
    <recommendedName>
        <fullName evidence="6">Mce-associated membrane protein</fullName>
    </recommendedName>
</protein>
<proteinExistence type="predicted"/>
<accession>A0A098BHE3</accession>